<dbReference type="InterPro" id="IPR028087">
    <property type="entry name" value="Tad_N"/>
</dbReference>
<evidence type="ECO:0000313" key="5">
    <source>
        <dbReference type="Proteomes" id="UP000283627"/>
    </source>
</evidence>
<dbReference type="EMBL" id="MOBP01000001">
    <property type="protein sequence ID" value="RON58397.1"/>
    <property type="molecule type" value="Genomic_DNA"/>
</dbReference>
<keyword evidence="1" id="KW-0812">Transmembrane</keyword>
<proteinExistence type="predicted"/>
<dbReference type="InterPro" id="IPR018705">
    <property type="entry name" value="DUF2134_membrane"/>
</dbReference>
<dbReference type="Proteomes" id="UP000283627">
    <property type="component" value="Unassembled WGS sequence"/>
</dbReference>
<evidence type="ECO:0000259" key="2">
    <source>
        <dbReference type="Pfam" id="PF09977"/>
    </source>
</evidence>
<evidence type="ECO:0008006" key="6">
    <source>
        <dbReference type="Google" id="ProtNLM"/>
    </source>
</evidence>
<evidence type="ECO:0000313" key="4">
    <source>
        <dbReference type="EMBL" id="RON58397.1"/>
    </source>
</evidence>
<dbReference type="OrthoDB" id="5720484at2"/>
<protein>
    <recommendedName>
        <fullName evidence="6">Flp pilus-assembly TadG-like N-terminal domain-containing protein</fullName>
    </recommendedName>
</protein>
<comment type="caution">
    <text evidence="4">The sequence shown here is derived from an EMBL/GenBank/DDBJ whole genome shotgun (WGS) entry which is preliminary data.</text>
</comment>
<name>A0A423KRQ7_9PSED</name>
<keyword evidence="1" id="KW-1133">Transmembrane helix</keyword>
<reference evidence="4 5" key="1">
    <citation type="submission" date="2016-10" db="EMBL/GenBank/DDBJ databases">
        <title>Comparative genome analysis of multiple Pseudomonas spp. focuses on biocontrol and plant growth promoting traits.</title>
        <authorList>
            <person name="Tao X.-Y."/>
            <person name="Taylor C.G."/>
        </authorList>
    </citation>
    <scope>NUCLEOTIDE SEQUENCE [LARGE SCALE GENOMIC DNA]</scope>
    <source>
        <strain evidence="4 5">39A2</strain>
    </source>
</reference>
<feature type="domain" description="Putative Flp pilus-assembly TadG-like N-terminal" evidence="3">
    <location>
        <begin position="12"/>
        <end position="58"/>
    </location>
</feature>
<evidence type="ECO:0000259" key="3">
    <source>
        <dbReference type="Pfam" id="PF13400"/>
    </source>
</evidence>
<accession>A0A423KRQ7</accession>
<dbReference type="Pfam" id="PF13400">
    <property type="entry name" value="Tad"/>
    <property type="match status" value="1"/>
</dbReference>
<keyword evidence="1" id="KW-0472">Membrane</keyword>
<dbReference type="Pfam" id="PF09977">
    <property type="entry name" value="Tad_C"/>
    <property type="match status" value="1"/>
</dbReference>
<dbReference type="AlphaFoldDB" id="A0A423KRQ7"/>
<sequence>MSRFRGPARQRGAIGLMAAVTLGLALLLMLLVVDTGRLYMEQRKLQRVVDTAALEAVSRGGTCLPGLTAASYAGQSATRNGFTVDASNTLATTCGTLLTAATGLRTFTVDATQAAAIKVVASRSVTTSFASGVQALVSGSSVSLTTQLNASAVAALPIPPLAQLTIRSTLLDVNLLNGSTSSLGLGTINLSAASWNGLLAANINLLNFMDQLAVDLHVTAGDYTQLLGADATVGQLLQAAATVARLNGATADVLAGFNGLISAVVSPTKVHLGDILNLQTGTTSAGLNASLNALQLVQAFLELGNSKSAVAGTIPVNVLGLGLGATAKIKVIEPAQFSVVGNPALAKVAPLGANQIYVRTAQVRVLVTLDLSLVTNLIGVVTNTLSVVTGLLGLNLYVLPNPNLDISLEAGGGSSYVTDYTCLSDTNKSLTATTTTTVAELRVGRVNSDWASSTAPMSVTPLTLLDIRYAGVPFSGGGAELKIDSPALQTSASTTFINPPKVGLDPSNPPYTLTASNAIAGMSQAVNGVQLIVHTPTFSPSPLLAVVFGTLNTLVSGVLTLLTTTLNSILSPLLDNLLNTVLKTLGIEVGKIQVGANLSCGQPGKAYLVI</sequence>
<evidence type="ECO:0000256" key="1">
    <source>
        <dbReference type="SAM" id="Phobius"/>
    </source>
</evidence>
<organism evidence="4 5">
    <name type="scientific">Pseudomonas frederiksbergensis</name>
    <dbReference type="NCBI Taxonomy" id="104087"/>
    <lineage>
        <taxon>Bacteria</taxon>
        <taxon>Pseudomonadati</taxon>
        <taxon>Pseudomonadota</taxon>
        <taxon>Gammaproteobacteria</taxon>
        <taxon>Pseudomonadales</taxon>
        <taxon>Pseudomonadaceae</taxon>
        <taxon>Pseudomonas</taxon>
    </lineage>
</organism>
<gene>
    <name evidence="4" type="ORF">BK665_00260</name>
</gene>
<feature type="transmembrane region" description="Helical" evidence="1">
    <location>
        <begin position="12"/>
        <end position="33"/>
    </location>
</feature>
<dbReference type="RefSeq" id="WP_123402330.1">
    <property type="nucleotide sequence ID" value="NZ_MOBP01000001.1"/>
</dbReference>
<feature type="domain" description="DUF2134" evidence="2">
    <location>
        <begin position="69"/>
        <end position="133"/>
    </location>
</feature>